<dbReference type="GO" id="GO:0009897">
    <property type="term" value="C:external side of plasma membrane"/>
    <property type="evidence" value="ECO:0007669"/>
    <property type="project" value="Ensembl"/>
</dbReference>
<evidence type="ECO:0000256" key="3">
    <source>
        <dbReference type="ARBA" id="ARBA00011815"/>
    </source>
</evidence>
<keyword evidence="8" id="KW-0325">Glycoprotein</keyword>
<protein>
    <recommendedName>
        <fullName evidence="4">Lymphocyte antigen 6 complex locus protein G5c</fullName>
    </recommendedName>
</protein>
<evidence type="ECO:0000256" key="4">
    <source>
        <dbReference type="ARBA" id="ARBA00015330"/>
    </source>
</evidence>
<keyword evidence="10" id="KW-1185">Reference proteome</keyword>
<comment type="function">
    <text evidence="1">May have a role in hematopoietic cell differentiation.</text>
</comment>
<evidence type="ECO:0000256" key="1">
    <source>
        <dbReference type="ARBA" id="ARBA00002009"/>
    </source>
</evidence>
<dbReference type="GeneID" id="110284371"/>
<evidence type="ECO:0000256" key="5">
    <source>
        <dbReference type="ARBA" id="ARBA00022525"/>
    </source>
</evidence>
<gene>
    <name evidence="11" type="primary">Ly6g5c</name>
</gene>
<evidence type="ECO:0000259" key="9">
    <source>
        <dbReference type="Pfam" id="PF00021"/>
    </source>
</evidence>
<evidence type="ECO:0000256" key="6">
    <source>
        <dbReference type="ARBA" id="ARBA00022729"/>
    </source>
</evidence>
<comment type="subcellular location">
    <subcellularLocation>
        <location evidence="2">Secreted</location>
    </subcellularLocation>
</comment>
<name>A0A6P5NSE3_MUSCR</name>
<sequence length="149" mass="16590">MLFMAGPAASWSLRPLGLHGVPQALCAVLLTVLVMKTLVLGDTKLEDLHPQSLPLNKYLHCYRCLLETEELGCLLGSDTCLTPLGSSCVTLNIKNSSGFNVMVSDCYSKEQMVHCSYTRASPVFGFWIFYQCCFLDFCNNPDNRKNSMH</sequence>
<dbReference type="Proteomes" id="UP000515126">
    <property type="component" value="Chromosome 17"/>
</dbReference>
<evidence type="ECO:0000256" key="7">
    <source>
        <dbReference type="ARBA" id="ARBA00023157"/>
    </source>
</evidence>
<reference evidence="11" key="1">
    <citation type="submission" date="2025-08" db="UniProtKB">
        <authorList>
            <consortium name="RefSeq"/>
        </authorList>
    </citation>
    <scope>IDENTIFICATION</scope>
</reference>
<keyword evidence="5" id="KW-0964">Secreted</keyword>
<dbReference type="AlphaFoldDB" id="A0A6P5NSE3"/>
<evidence type="ECO:0000256" key="8">
    <source>
        <dbReference type="ARBA" id="ARBA00023180"/>
    </source>
</evidence>
<dbReference type="PANTHER" id="PTHR14909">
    <property type="entry name" value="LYMPHOCYTE ANTIGEN 6 COMPLEX LOCUS PROTEIN G5C"/>
    <property type="match status" value="1"/>
</dbReference>
<dbReference type="GO" id="GO:0005576">
    <property type="term" value="C:extracellular region"/>
    <property type="evidence" value="ECO:0007669"/>
    <property type="project" value="UniProtKB-SubCell"/>
</dbReference>
<dbReference type="KEGG" id="mcal:110284371"/>
<comment type="subunit">
    <text evidence="3">Forms oligomers.</text>
</comment>
<proteinExistence type="predicted"/>
<evidence type="ECO:0000256" key="2">
    <source>
        <dbReference type="ARBA" id="ARBA00004613"/>
    </source>
</evidence>
<dbReference type="InterPro" id="IPR026110">
    <property type="entry name" value="LY6G5C"/>
</dbReference>
<dbReference type="RefSeq" id="XP_021005767.1">
    <property type="nucleotide sequence ID" value="XM_021150108.1"/>
</dbReference>
<dbReference type="CTD" id="80741"/>
<keyword evidence="6" id="KW-0732">Signal</keyword>
<organism evidence="10 11">
    <name type="scientific">Mus caroli</name>
    <name type="common">Ryukyu mouse</name>
    <name type="synonym">Ricefield mouse</name>
    <dbReference type="NCBI Taxonomy" id="10089"/>
    <lineage>
        <taxon>Eukaryota</taxon>
        <taxon>Metazoa</taxon>
        <taxon>Chordata</taxon>
        <taxon>Craniata</taxon>
        <taxon>Vertebrata</taxon>
        <taxon>Euteleostomi</taxon>
        <taxon>Mammalia</taxon>
        <taxon>Eutheria</taxon>
        <taxon>Euarchontoglires</taxon>
        <taxon>Glires</taxon>
        <taxon>Rodentia</taxon>
        <taxon>Myomorpha</taxon>
        <taxon>Muroidea</taxon>
        <taxon>Muridae</taxon>
        <taxon>Murinae</taxon>
        <taxon>Mus</taxon>
        <taxon>Mus</taxon>
    </lineage>
</organism>
<dbReference type="InterPro" id="IPR016054">
    <property type="entry name" value="LY6_UPA_recep-like"/>
</dbReference>
<dbReference type="GO" id="GO:0032991">
    <property type="term" value="C:protein-containing complex"/>
    <property type="evidence" value="ECO:0007669"/>
    <property type="project" value="Ensembl"/>
</dbReference>
<dbReference type="GO" id="GO:0042802">
    <property type="term" value="F:identical protein binding"/>
    <property type="evidence" value="ECO:0007669"/>
    <property type="project" value="Ensembl"/>
</dbReference>
<keyword evidence="7" id="KW-1015">Disulfide bond</keyword>
<evidence type="ECO:0000313" key="10">
    <source>
        <dbReference type="Proteomes" id="UP000515126"/>
    </source>
</evidence>
<dbReference type="PANTHER" id="PTHR14909:SF6">
    <property type="entry name" value="LYMPHOCYTE ANTIGEN 6 COMPLEX LOCUS PROTEIN G5C"/>
    <property type="match status" value="1"/>
</dbReference>
<dbReference type="CDD" id="cd23545">
    <property type="entry name" value="TFP_LU_ECD_Ly6G5c"/>
    <property type="match status" value="1"/>
</dbReference>
<accession>A0A6P5NSE3</accession>
<evidence type="ECO:0000313" key="11">
    <source>
        <dbReference type="RefSeq" id="XP_021005767.1"/>
    </source>
</evidence>
<dbReference type="Pfam" id="PF00021">
    <property type="entry name" value="UPAR_LY6"/>
    <property type="match status" value="1"/>
</dbReference>
<feature type="domain" description="UPAR/Ly6" evidence="9">
    <location>
        <begin position="58"/>
        <end position="141"/>
    </location>
</feature>